<name>A0A365P9G4_9ACTN</name>
<evidence type="ECO:0000313" key="3">
    <source>
        <dbReference type="Proteomes" id="UP000252187"/>
    </source>
</evidence>
<dbReference type="AlphaFoldDB" id="A0A365P9G4"/>
<reference evidence="2 3" key="1">
    <citation type="submission" date="2018-06" db="EMBL/GenBank/DDBJ databases">
        <title>Whole genome sequencing of four bacterial strains from South Shetland trench revealing bio-synthetic gene clusters.</title>
        <authorList>
            <person name="Abdel-Mageed W.M."/>
            <person name="Lehri B."/>
            <person name="Jarmusch S.A."/>
            <person name="Miranda K."/>
            <person name="Goodfellow M."/>
            <person name="Jaspars M."/>
            <person name="Karlyshev A.V."/>
        </authorList>
    </citation>
    <scope>NUCLEOTIDE SEQUENCE [LARGE SCALE GENOMIC DNA]</scope>
    <source>
        <strain evidence="2 3">SST1</strain>
    </source>
</reference>
<protein>
    <submittedName>
        <fullName evidence="2">Uncharacterized protein</fullName>
    </submittedName>
</protein>
<gene>
    <name evidence="2" type="ORF">DQ226_10375</name>
</gene>
<dbReference type="Proteomes" id="UP000252187">
    <property type="component" value="Unassembled WGS sequence"/>
</dbReference>
<sequence length="237" mass="23984">MISFTTAAIRAAALSAAAGVIVGAAGTAVAQVPGADPSGFAVITDSTAVTVTVDAAAADATQVTGKLTNTTGNAFSCYTPGVAAKQYPNALTEAAVVRKAMDYYRANLYYPIGGIQAPVGDPVPIGSLYDFLPSGSLGTMLGAGPSAMLEIRAMQELARINGHTGDPKAGAATTITVPANGFVNWTATLGIPASNVRTDFEAGGLYFCQDTVTKKNYVFAGYEQAAAPTPPATDPQP</sequence>
<feature type="chain" id="PRO_5016654394" evidence="1">
    <location>
        <begin position="31"/>
        <end position="237"/>
    </location>
</feature>
<dbReference type="EMBL" id="QNTT01000025">
    <property type="protein sequence ID" value="RBA35336.1"/>
    <property type="molecule type" value="Genomic_DNA"/>
</dbReference>
<evidence type="ECO:0000256" key="1">
    <source>
        <dbReference type="SAM" id="SignalP"/>
    </source>
</evidence>
<keyword evidence="1" id="KW-0732">Signal</keyword>
<organism evidence="2 3">
    <name type="scientific">Dietzia maris</name>
    <dbReference type="NCBI Taxonomy" id="37915"/>
    <lineage>
        <taxon>Bacteria</taxon>
        <taxon>Bacillati</taxon>
        <taxon>Actinomycetota</taxon>
        <taxon>Actinomycetes</taxon>
        <taxon>Mycobacteriales</taxon>
        <taxon>Dietziaceae</taxon>
        <taxon>Dietzia</taxon>
    </lineage>
</organism>
<comment type="caution">
    <text evidence="2">The sequence shown here is derived from an EMBL/GenBank/DDBJ whole genome shotgun (WGS) entry which is preliminary data.</text>
</comment>
<feature type="signal peptide" evidence="1">
    <location>
        <begin position="1"/>
        <end position="30"/>
    </location>
</feature>
<evidence type="ECO:0000313" key="2">
    <source>
        <dbReference type="EMBL" id="RBA35336.1"/>
    </source>
</evidence>
<proteinExistence type="predicted"/>
<accession>A0A365P9G4</accession>